<proteinExistence type="inferred from homology"/>
<dbReference type="InterPro" id="IPR040442">
    <property type="entry name" value="Pyrv_kinase-like_dom_sf"/>
</dbReference>
<feature type="domain" description="HpcH/HpaI aldolase/citrate lyase" evidence="7">
    <location>
        <begin position="24"/>
        <end position="225"/>
    </location>
</feature>
<evidence type="ECO:0000256" key="4">
    <source>
        <dbReference type="ARBA" id="ARBA00022842"/>
    </source>
</evidence>
<dbReference type="PANTHER" id="PTHR32308:SF10">
    <property type="entry name" value="CITRATE LYASE SUBUNIT BETA"/>
    <property type="match status" value="1"/>
</dbReference>
<feature type="binding site" evidence="5">
    <location>
        <position position="81"/>
    </location>
    <ligand>
        <name>substrate</name>
    </ligand>
</feature>
<gene>
    <name evidence="8" type="ORF">IV417_12905</name>
</gene>
<keyword evidence="3 6" id="KW-0479">Metal-binding</keyword>
<feature type="binding site" evidence="6">
    <location>
        <position position="158"/>
    </location>
    <ligand>
        <name>Mg(2+)</name>
        <dbReference type="ChEBI" id="CHEBI:18420"/>
    </ligand>
</feature>
<dbReference type="GO" id="GO:0000287">
    <property type="term" value="F:magnesium ion binding"/>
    <property type="evidence" value="ECO:0007669"/>
    <property type="project" value="TreeGrafter"/>
</dbReference>
<evidence type="ECO:0000313" key="9">
    <source>
        <dbReference type="Proteomes" id="UP001315686"/>
    </source>
</evidence>
<evidence type="ECO:0000256" key="6">
    <source>
        <dbReference type="PIRSR" id="PIRSR015582-2"/>
    </source>
</evidence>
<dbReference type="PANTHER" id="PTHR32308">
    <property type="entry name" value="LYASE BETA SUBUNIT, PUTATIVE (AFU_ORTHOLOGUE AFUA_4G13030)-RELATED"/>
    <property type="match status" value="1"/>
</dbReference>
<evidence type="ECO:0000256" key="3">
    <source>
        <dbReference type="ARBA" id="ARBA00022723"/>
    </source>
</evidence>
<comment type="caution">
    <text evidence="8">The sequence shown here is derived from an EMBL/GenBank/DDBJ whole genome shotgun (WGS) entry which is preliminary data.</text>
</comment>
<organism evidence="8 9">
    <name type="scientific">Harenicola maris</name>
    <dbReference type="NCBI Taxonomy" id="2841044"/>
    <lineage>
        <taxon>Bacteria</taxon>
        <taxon>Pseudomonadati</taxon>
        <taxon>Pseudomonadota</taxon>
        <taxon>Alphaproteobacteria</taxon>
        <taxon>Rhodobacterales</taxon>
        <taxon>Paracoccaceae</taxon>
        <taxon>Harenicola</taxon>
    </lineage>
</organism>
<dbReference type="SUPFAM" id="SSF51621">
    <property type="entry name" value="Phosphoenolpyruvate/pyruvate domain"/>
    <property type="match status" value="1"/>
</dbReference>
<comment type="cofactor">
    <cofactor evidence="1">
        <name>Mg(2+)</name>
        <dbReference type="ChEBI" id="CHEBI:18420"/>
    </cofactor>
</comment>
<accession>A0AAP2CQX3</accession>
<evidence type="ECO:0000313" key="8">
    <source>
        <dbReference type="EMBL" id="MBT0958290.1"/>
    </source>
</evidence>
<name>A0AAP2CQX3_9RHOB</name>
<evidence type="ECO:0000256" key="5">
    <source>
        <dbReference type="PIRSR" id="PIRSR015582-1"/>
    </source>
</evidence>
<sequence>MTKQGKPLAAKPATYAPLPAPFFALFVPADRPDLFKKACAAGADAVVIDFEDSIPSDTKPLVRRIPKSALPAKPPVPIYLRINGPGTPWYHDDVAFARGAGFAGVILPKVECPEQITTLRATLGTAQTIIALIETTLGLKRAEEIARAADRLAFGSLDLCEDLGCAHTRTALLPLRSALVQAARLAGRPAPLDGVTISVTDAAQITDDAAHASELGFGGKCLIHPLQLDPARAGFDSGQQDLDWARNVIAAENGTPAPQGEDAALDIPVAIRARRLANRRGARS</sequence>
<dbReference type="EMBL" id="JADQAZ010000002">
    <property type="protein sequence ID" value="MBT0958290.1"/>
    <property type="molecule type" value="Genomic_DNA"/>
</dbReference>
<reference evidence="8 9" key="1">
    <citation type="journal article" date="2021" name="Arch. Microbiol.">
        <title>Harenicola maris gen. nov., sp. nov. isolated from the Sea of Japan shallow sediments.</title>
        <authorList>
            <person name="Romanenko L.A."/>
            <person name="Kurilenko V.V."/>
            <person name="Chernysheva N.Y."/>
            <person name="Tekutyeva L.A."/>
            <person name="Velansky P.V."/>
            <person name="Svetashev V.I."/>
            <person name="Isaeva M.P."/>
        </authorList>
    </citation>
    <scope>NUCLEOTIDE SEQUENCE [LARGE SCALE GENOMIC DNA]</scope>
    <source>
        <strain evidence="8 9">KMM 3653</strain>
    </source>
</reference>
<feature type="binding site" evidence="5">
    <location>
        <position position="134"/>
    </location>
    <ligand>
        <name>substrate</name>
    </ligand>
</feature>
<dbReference type="AlphaFoldDB" id="A0AAP2CQX3"/>
<dbReference type="GO" id="GO:0016829">
    <property type="term" value="F:lyase activity"/>
    <property type="evidence" value="ECO:0007669"/>
    <property type="project" value="UniProtKB-KW"/>
</dbReference>
<evidence type="ECO:0000256" key="2">
    <source>
        <dbReference type="ARBA" id="ARBA00005568"/>
    </source>
</evidence>
<evidence type="ECO:0000259" key="7">
    <source>
        <dbReference type="Pfam" id="PF03328"/>
    </source>
</evidence>
<protein>
    <submittedName>
        <fullName evidence="8">CoA ester lyase</fullName>
    </submittedName>
</protein>
<keyword evidence="9" id="KW-1185">Reference proteome</keyword>
<dbReference type="RefSeq" id="WP_327794499.1">
    <property type="nucleotide sequence ID" value="NZ_JADQAZ010000002.1"/>
</dbReference>
<keyword evidence="8" id="KW-0456">Lyase</keyword>
<dbReference type="Proteomes" id="UP001315686">
    <property type="component" value="Unassembled WGS sequence"/>
</dbReference>
<comment type="similarity">
    <text evidence="2">Belongs to the HpcH/HpaI aldolase family.</text>
</comment>
<evidence type="ECO:0000256" key="1">
    <source>
        <dbReference type="ARBA" id="ARBA00001946"/>
    </source>
</evidence>
<dbReference type="GO" id="GO:0006107">
    <property type="term" value="P:oxaloacetate metabolic process"/>
    <property type="evidence" value="ECO:0007669"/>
    <property type="project" value="TreeGrafter"/>
</dbReference>
<keyword evidence="4 6" id="KW-0460">Magnesium</keyword>
<dbReference type="InterPro" id="IPR011206">
    <property type="entry name" value="Citrate_lyase_beta/mcl1/mcl2"/>
</dbReference>
<dbReference type="InterPro" id="IPR015813">
    <property type="entry name" value="Pyrv/PenolPyrv_kinase-like_dom"/>
</dbReference>
<dbReference type="Pfam" id="PF03328">
    <property type="entry name" value="HpcH_HpaI"/>
    <property type="match status" value="1"/>
</dbReference>
<dbReference type="PIRSF" id="PIRSF015582">
    <property type="entry name" value="Cit_lyase_B"/>
    <property type="match status" value="1"/>
</dbReference>
<feature type="binding site" evidence="6">
    <location>
        <position position="134"/>
    </location>
    <ligand>
        <name>Mg(2+)</name>
        <dbReference type="ChEBI" id="CHEBI:18420"/>
    </ligand>
</feature>
<dbReference type="InterPro" id="IPR005000">
    <property type="entry name" value="Aldolase/citrate-lyase_domain"/>
</dbReference>
<dbReference type="Gene3D" id="3.20.20.60">
    <property type="entry name" value="Phosphoenolpyruvate-binding domains"/>
    <property type="match status" value="1"/>
</dbReference>